<dbReference type="InterPro" id="IPR011889">
    <property type="entry name" value="Liste_lipo_26"/>
</dbReference>
<dbReference type="GO" id="GO:0008422">
    <property type="term" value="F:beta-glucosidase activity"/>
    <property type="evidence" value="ECO:0007669"/>
    <property type="project" value="TreeGrafter"/>
</dbReference>
<organism evidence="7 8">
    <name type="scientific">Symbiodinium microadriaticum</name>
    <name type="common">Dinoflagellate</name>
    <name type="synonym">Zooxanthella microadriatica</name>
    <dbReference type="NCBI Taxonomy" id="2951"/>
    <lineage>
        <taxon>Eukaryota</taxon>
        <taxon>Sar</taxon>
        <taxon>Alveolata</taxon>
        <taxon>Dinophyceae</taxon>
        <taxon>Suessiales</taxon>
        <taxon>Symbiodiniaceae</taxon>
        <taxon>Symbiodinium</taxon>
    </lineage>
</organism>
<comment type="similarity">
    <text evidence="1">Belongs to the glycosyl hydrolase 1 family.</text>
</comment>
<dbReference type="PROSITE" id="PS50090">
    <property type="entry name" value="MYB_LIKE"/>
    <property type="match status" value="1"/>
</dbReference>
<dbReference type="OrthoDB" id="65569at2759"/>
<evidence type="ECO:0000256" key="3">
    <source>
        <dbReference type="ARBA" id="ARBA00023295"/>
    </source>
</evidence>
<name>A0A1Q9EV30_SYMMI</name>
<dbReference type="GO" id="GO:0005975">
    <property type="term" value="P:carbohydrate metabolic process"/>
    <property type="evidence" value="ECO:0007669"/>
    <property type="project" value="InterPro"/>
</dbReference>
<evidence type="ECO:0000256" key="5">
    <source>
        <dbReference type="SAM" id="Phobius"/>
    </source>
</evidence>
<dbReference type="InterPro" id="IPR005046">
    <property type="entry name" value="DUF285"/>
</dbReference>
<dbReference type="InterPro" id="IPR001360">
    <property type="entry name" value="Glyco_hydro_1"/>
</dbReference>
<dbReference type="Proteomes" id="UP000186817">
    <property type="component" value="Unassembled WGS sequence"/>
</dbReference>
<protein>
    <submittedName>
        <fullName evidence="7">Beta-glucosidase 42</fullName>
    </submittedName>
</protein>
<evidence type="ECO:0000313" key="8">
    <source>
        <dbReference type="Proteomes" id="UP000186817"/>
    </source>
</evidence>
<dbReference type="Pfam" id="PF03382">
    <property type="entry name" value="DUF285"/>
    <property type="match status" value="2"/>
</dbReference>
<dbReference type="SUPFAM" id="SSF51445">
    <property type="entry name" value="(Trans)glycosidases"/>
    <property type="match status" value="1"/>
</dbReference>
<feature type="transmembrane region" description="Helical" evidence="5">
    <location>
        <begin position="342"/>
        <end position="364"/>
    </location>
</feature>
<dbReference type="SUPFAM" id="SSF46689">
    <property type="entry name" value="Homeodomain-like"/>
    <property type="match status" value="1"/>
</dbReference>
<feature type="region of interest" description="Disordered" evidence="4">
    <location>
        <begin position="1191"/>
        <end position="1226"/>
    </location>
</feature>
<proteinExistence type="inferred from homology"/>
<keyword evidence="5" id="KW-1133">Transmembrane helix</keyword>
<dbReference type="SMART" id="SM00717">
    <property type="entry name" value="SANT"/>
    <property type="match status" value="2"/>
</dbReference>
<keyword evidence="8" id="KW-1185">Reference proteome</keyword>
<dbReference type="Gene3D" id="3.20.20.80">
    <property type="entry name" value="Glycosidases"/>
    <property type="match status" value="2"/>
</dbReference>
<dbReference type="Gene3D" id="1.10.10.60">
    <property type="entry name" value="Homeodomain-like"/>
    <property type="match status" value="1"/>
</dbReference>
<evidence type="ECO:0000256" key="2">
    <source>
        <dbReference type="ARBA" id="ARBA00022801"/>
    </source>
</evidence>
<dbReference type="PROSITE" id="PS00653">
    <property type="entry name" value="GLYCOSYL_HYDROL_F1_2"/>
    <property type="match status" value="1"/>
</dbReference>
<dbReference type="Pfam" id="PF00232">
    <property type="entry name" value="Glyco_hydro_1"/>
    <property type="match status" value="1"/>
</dbReference>
<evidence type="ECO:0000259" key="6">
    <source>
        <dbReference type="PROSITE" id="PS50090"/>
    </source>
</evidence>
<feature type="compositionally biased region" description="Low complexity" evidence="4">
    <location>
        <begin position="1194"/>
        <end position="1212"/>
    </location>
</feature>
<reference evidence="7 8" key="1">
    <citation type="submission" date="2016-02" db="EMBL/GenBank/DDBJ databases">
        <title>Genome analysis of coral dinoflagellate symbionts highlights evolutionary adaptations to a symbiotic lifestyle.</title>
        <authorList>
            <person name="Aranda M."/>
            <person name="Li Y."/>
            <person name="Liew Y.J."/>
            <person name="Baumgarten S."/>
            <person name="Simakov O."/>
            <person name="Wilson M."/>
            <person name="Piel J."/>
            <person name="Ashoor H."/>
            <person name="Bougouffa S."/>
            <person name="Bajic V.B."/>
            <person name="Ryu T."/>
            <person name="Ravasi T."/>
            <person name="Bayer T."/>
            <person name="Micklem G."/>
            <person name="Kim H."/>
            <person name="Bhak J."/>
            <person name="Lajeunesse T.C."/>
            <person name="Voolstra C.R."/>
        </authorList>
    </citation>
    <scope>NUCLEOTIDE SEQUENCE [LARGE SCALE GENOMIC DNA]</scope>
    <source>
        <strain evidence="7 8">CCMP2467</strain>
    </source>
</reference>
<dbReference type="EMBL" id="LSRX01000061">
    <property type="protein sequence ID" value="OLQ11294.1"/>
    <property type="molecule type" value="Genomic_DNA"/>
</dbReference>
<feature type="region of interest" description="Disordered" evidence="4">
    <location>
        <begin position="1712"/>
        <end position="1772"/>
    </location>
</feature>
<accession>A0A1Q9EV30</accession>
<keyword evidence="3" id="KW-0326">Glycosidase</keyword>
<feature type="region of interest" description="Disordered" evidence="4">
    <location>
        <begin position="1900"/>
        <end position="1935"/>
    </location>
</feature>
<dbReference type="InterPro" id="IPR033132">
    <property type="entry name" value="GH_1_N_CS"/>
</dbReference>
<evidence type="ECO:0000256" key="1">
    <source>
        <dbReference type="ARBA" id="ARBA00010838"/>
    </source>
</evidence>
<evidence type="ECO:0000256" key="4">
    <source>
        <dbReference type="SAM" id="MobiDB-lite"/>
    </source>
</evidence>
<dbReference type="InterPro" id="IPR017853">
    <property type="entry name" value="GH"/>
</dbReference>
<comment type="caution">
    <text evidence="7">The sequence shown here is derived from an EMBL/GenBank/DDBJ whole genome shotgun (WGS) entry which is preliminary data.</text>
</comment>
<sequence length="2065" mass="230714">MQKLRFSSKSELRSALRRWDRGARAEVESTYGKIEDWDVSAVTDLSQLFKEMDAFTADISAWNTSAVTKMSKMFYKAKAFNQAIGAWDTSAVTDMRYMFYEASAFNQAIGAWDTSAVTDMSSMFYRAYDFNQAIGAWNTSVVTDMSEMFYKASAFNQAIGAWNTSAVTDMRAMFYGADDFNQSIGANQAIGAWDTSAVTDMGQMFSFANAFNQAIGAWDTSAVTDMGYMFYEASAFNQYLSAWNTSAVRNKYSMFGRAASFPQPPCRAGSFPADNGLGCQRCPTNQFSRAGASHCELCSPGEVPSPHRDACQACPPQQFAPFRAEVCQPCGFPFIATEDMCIWWHLVVSALVLAALVVTLRLWASRRWRRRKQTISEVMTRFYGELWEEEANTVIRYTAALQKLGVAKSTIEGQVDDLLASQSQRAGVSLQYLLSQSFADLAQSRTKKADPSFIDMKEAFWLSEELEALGKNLRCPRDGRLGCALVDWIPRDARREQTHFMSWTWKYTLSELTSALRMFQAGEATENVHFFMCFFVNNQFRILVEASTTGSADLEHVFETNLKRIGRMVAILDSWQQPVYLSRVWTVFEQFVASKLDIPVQFAMPKTSASSLQQTIRYGDSGIEEITQSLTAVDSEQAKAWCKEDEIKVKALIQQSVGFAHVHQHVAKVMLKWVGGLSLILKQCHQEHDSGKLELEEEEQLADVVRQQLIEEVFREELWKKRKYKLEWEKVRLSCMEVCGLLLSPPGLYEDLQRGKFKKEEDLQLLKLSTQHKGYNWDQIATKAFLTRSKPSCCRQRQRRGRPLAAAKESTPEPERPQDAFARVFRRHSLAAPLAASFARVARAGPQREGADSWRAFPAEFLWGVATAAFQIEGAAIEGRGASIWDTFSHVPGNILEDATADVACDHFHRYQEDVQLIKRLGARAYRFSISWSRVLPNGTLNGGISEQGLAFYTSLCEDLIANGIEPVATLYHWDLPQALEDTGGWLNRKTVDAFQDYAQLCFSRLGRYIKTWCSINEPWTQCILGYCFGSHAPGRSIAPGEEPYLAAHHMLLAHAAAAKVYRGMKPPGGRLAMVLNTEWPEAQEPENPQDIDAVERFLAFNIGWFADPLYTGDYPELMKSRVGERLPKFSEAEKTALRGSNDFFALNCYSSRYICEDTPWRKLRNSQATLRLLPYISDVAVARLKAALSGEQSGTTSSDSEAKSSSALGGPASPPPDKPVPSNSWITDASYETAVPLDVELTATGWPVAHFGLGRLLVYLQQRYHPPGGILVTEAGAAFKEASSSETSSAAADAHQAAYLQSQAVVLRRAMQEGADVRGYIWWTLMDNFEWSYGYSKRFGLYEVDFAGSLARSPRPAAATFQKLAEQNCVASTASDLDFARCLDRPDGLDMRKFLEYAEEIGYAVDGDDKAGACTGDARGTHHQARGAWTELQCRCLTVAMTMFIGGGIMLLESPGWIARFKVVAQHVPNRIGVEVVSRWKFYQDPRLRSWDAAKMAVSQQVEGGRSQVAGDRFVLACAARVHARQVILDWVAVGLACGCKGVEGPELQENQRCEFWVMMSLGLKNRTHHQIKARFRELCPKESNLLDLMNATRAAVMPFGHKWRVVGAKMRLVKPEAREWALVNAAYWAQQESRSLVLGDDRRRPRSELSAGDFLMHLKEDESGRLTTDDKRADRHLNRINDMRLKMRQQAQIDFEGKAMLALIKSGFKKGTEPEPVQDVTVTSKRQRVSRKQAEAVPEPAEKPGQGETKEEQEEVPEVAGHLSDPSDDDVRVCVRPKAAAQEKGFRLTRASRAKEPRLRSKRLRLAKGRAKRKVSPLYKMQGFNSIATSELVATAVQDRALKVELRRENARVLGAAETDLDLKKPLEELRRRLPVRQGRFTVTVQMPKEVMQAAKAAAETSPKVKPVPSPAMGPKSEPAKSQKAAKKAKVGDATMRGLPAKKEVQSASELPPSGLYVAVRFWAVAPRLRSRSWGSEVHGCGKEVAAGFERCSWRLMLRDCSASCRDLPENPAFKAPAAARTVLMLRPICSLLGASIVRGIYGYGPARRTAAEMKSVSTPWMR</sequence>
<feature type="domain" description="Myb-like" evidence="6">
    <location>
        <begin position="749"/>
        <end position="793"/>
    </location>
</feature>
<dbReference type="NCBIfam" id="TIGR02167">
    <property type="entry name" value="Liste_lipo_26"/>
    <property type="match status" value="2"/>
</dbReference>
<dbReference type="InterPro" id="IPR009057">
    <property type="entry name" value="Homeodomain-like_sf"/>
</dbReference>
<dbReference type="SUPFAM" id="SSF57184">
    <property type="entry name" value="Growth factor receptor domain"/>
    <property type="match status" value="1"/>
</dbReference>
<dbReference type="PRINTS" id="PR00131">
    <property type="entry name" value="GLHYDRLASE1"/>
</dbReference>
<keyword evidence="2" id="KW-0378">Hydrolase</keyword>
<dbReference type="InterPro" id="IPR001005">
    <property type="entry name" value="SANT/Myb"/>
</dbReference>
<keyword evidence="5" id="KW-0472">Membrane</keyword>
<gene>
    <name evidence="7" type="primary">BGLU42</name>
    <name evidence="7" type="ORF">AK812_SmicGene4873</name>
</gene>
<dbReference type="PANTHER" id="PTHR10353">
    <property type="entry name" value="GLYCOSYL HYDROLASE"/>
    <property type="match status" value="1"/>
</dbReference>
<dbReference type="InterPro" id="IPR009030">
    <property type="entry name" value="Growth_fac_rcpt_cys_sf"/>
</dbReference>
<evidence type="ECO:0000313" key="7">
    <source>
        <dbReference type="EMBL" id="OLQ11294.1"/>
    </source>
</evidence>
<dbReference type="PANTHER" id="PTHR10353:SF36">
    <property type="entry name" value="LP05116P"/>
    <property type="match status" value="1"/>
</dbReference>
<feature type="region of interest" description="Disordered" evidence="4">
    <location>
        <begin position="796"/>
        <end position="817"/>
    </location>
</feature>
<keyword evidence="5" id="KW-0812">Transmembrane</keyword>